<evidence type="ECO:0000313" key="6">
    <source>
        <dbReference type="Proteomes" id="UP001196509"/>
    </source>
</evidence>
<dbReference type="InterPro" id="IPR028081">
    <property type="entry name" value="Leu-bd"/>
</dbReference>
<keyword evidence="2 3" id="KW-0732">Signal</keyword>
<dbReference type="Gene3D" id="3.40.50.2300">
    <property type="match status" value="2"/>
</dbReference>
<evidence type="ECO:0000256" key="1">
    <source>
        <dbReference type="ARBA" id="ARBA00010062"/>
    </source>
</evidence>
<dbReference type="SUPFAM" id="SSF53822">
    <property type="entry name" value="Periplasmic binding protein-like I"/>
    <property type="match status" value="1"/>
</dbReference>
<evidence type="ECO:0000259" key="4">
    <source>
        <dbReference type="Pfam" id="PF13458"/>
    </source>
</evidence>
<reference evidence="5" key="1">
    <citation type="submission" date="2021-08" db="EMBL/GenBank/DDBJ databases">
        <title>Hoeflea bacterium WL0058 sp. nov., isolated from the sediment.</title>
        <authorList>
            <person name="Wang L."/>
            <person name="Zhang D."/>
        </authorList>
    </citation>
    <scope>NUCLEOTIDE SEQUENCE</scope>
    <source>
        <strain evidence="5">WL0058</strain>
    </source>
</reference>
<evidence type="ECO:0000256" key="2">
    <source>
        <dbReference type="ARBA" id="ARBA00022729"/>
    </source>
</evidence>
<dbReference type="AlphaFoldDB" id="A0AAE2ZLF2"/>
<comment type="caution">
    <text evidence="5">The sequence shown here is derived from an EMBL/GenBank/DDBJ whole genome shotgun (WGS) entry which is preliminary data.</text>
</comment>
<dbReference type="Pfam" id="PF13458">
    <property type="entry name" value="Peripla_BP_6"/>
    <property type="match status" value="1"/>
</dbReference>
<dbReference type="RefSeq" id="WP_220227175.1">
    <property type="nucleotide sequence ID" value="NZ_JAICBX010000001.1"/>
</dbReference>
<feature type="domain" description="Leucine-binding protein" evidence="4">
    <location>
        <begin position="34"/>
        <end position="360"/>
    </location>
</feature>
<dbReference type="PANTHER" id="PTHR47151">
    <property type="entry name" value="LEU/ILE/VAL-BINDING ABC TRANSPORTER SUBUNIT"/>
    <property type="match status" value="1"/>
</dbReference>
<evidence type="ECO:0000256" key="3">
    <source>
        <dbReference type="SAM" id="SignalP"/>
    </source>
</evidence>
<protein>
    <submittedName>
        <fullName evidence="5">ABC transporter substrate-binding protein</fullName>
    </submittedName>
</protein>
<comment type="similarity">
    <text evidence="1">Belongs to the leucine-binding protein family.</text>
</comment>
<sequence>MVKFRSNRLLAALLLAILMDPTGMAHAQSRPQGLRIGIFAPSDGNFSILGEQVDQGVRIFADTAPGSIVDIVDEPDNCDAESGADAASAFVEAGVDVVIGFLCMESLASALPILSSSDIPAITLGVRSELVSEDADRFGWEFYRLAPSVADESDKIAETIATQWSGKPLALIDDGTVYGRELAESVRLALETTGIKPVFVDNYRPSQEKQFPLVRRLEKSGATHIFLGGDRPDAAIIARDAAEAGLELTFMGGDALNAPDADPPLANGVFAVMLPGAETLDTAAAARAVFERTETPANGYRIPAFAAAQIALASKRSAEMADTSVAQEMSKGAFRTALGPISFAADGDRRDNPMRLMVWRDVEFVPADSQ</sequence>
<dbReference type="InterPro" id="IPR028082">
    <property type="entry name" value="Peripla_BP_I"/>
</dbReference>
<feature type="signal peptide" evidence="3">
    <location>
        <begin position="1"/>
        <end position="27"/>
    </location>
</feature>
<accession>A0AAE2ZLF2</accession>
<keyword evidence="6" id="KW-1185">Reference proteome</keyword>
<dbReference type="Proteomes" id="UP001196509">
    <property type="component" value="Unassembled WGS sequence"/>
</dbReference>
<proteinExistence type="inferred from homology"/>
<organism evidence="5 6">
    <name type="scientific">Flavimaribacter sediminis</name>
    <dbReference type="NCBI Taxonomy" id="2865987"/>
    <lineage>
        <taxon>Bacteria</taxon>
        <taxon>Pseudomonadati</taxon>
        <taxon>Pseudomonadota</taxon>
        <taxon>Alphaproteobacteria</taxon>
        <taxon>Hyphomicrobiales</taxon>
        <taxon>Rhizobiaceae</taxon>
        <taxon>Flavimaribacter</taxon>
    </lineage>
</organism>
<feature type="chain" id="PRO_5041921534" evidence="3">
    <location>
        <begin position="28"/>
        <end position="370"/>
    </location>
</feature>
<gene>
    <name evidence="5" type="ORF">K1W69_04760</name>
</gene>
<name>A0AAE2ZLF2_9HYPH</name>
<dbReference type="EMBL" id="JAICBX010000001">
    <property type="protein sequence ID" value="MBW8636493.1"/>
    <property type="molecule type" value="Genomic_DNA"/>
</dbReference>
<dbReference type="PANTHER" id="PTHR47151:SF2">
    <property type="entry name" value="AMINO ACID BINDING PROTEIN"/>
    <property type="match status" value="1"/>
</dbReference>
<evidence type="ECO:0000313" key="5">
    <source>
        <dbReference type="EMBL" id="MBW8636493.1"/>
    </source>
</evidence>